<accession>A0A445F1Q9</accession>
<comment type="caution">
    <text evidence="2">The sequence shown here is derived from an EMBL/GenBank/DDBJ whole genome shotgun (WGS) entry which is preliminary data.</text>
</comment>
<dbReference type="EMBL" id="QZWG01000020">
    <property type="protein sequence ID" value="RZB42749.1"/>
    <property type="molecule type" value="Genomic_DNA"/>
</dbReference>
<evidence type="ECO:0000313" key="2">
    <source>
        <dbReference type="EMBL" id="RZB42749.1"/>
    </source>
</evidence>
<dbReference type="AlphaFoldDB" id="A0A445F1Q9"/>
<feature type="region of interest" description="Disordered" evidence="1">
    <location>
        <begin position="280"/>
        <end position="307"/>
    </location>
</feature>
<reference evidence="2 3" key="1">
    <citation type="submission" date="2018-09" db="EMBL/GenBank/DDBJ databases">
        <title>A high-quality reference genome of wild soybean provides a powerful tool to mine soybean genomes.</title>
        <authorList>
            <person name="Xie M."/>
            <person name="Chung C.Y.L."/>
            <person name="Li M.-W."/>
            <person name="Wong F.-L."/>
            <person name="Chan T.-F."/>
            <person name="Lam H.-M."/>
        </authorList>
    </citation>
    <scope>NUCLEOTIDE SEQUENCE [LARGE SCALE GENOMIC DNA]</scope>
    <source>
        <strain evidence="3">cv. W05</strain>
        <tissue evidence="2">Hypocotyl of etiolated seedlings</tissue>
    </source>
</reference>
<dbReference type="CDD" id="cd09272">
    <property type="entry name" value="RNase_HI_RT_Ty1"/>
    <property type="match status" value="1"/>
</dbReference>
<organism evidence="2 3">
    <name type="scientific">Glycine soja</name>
    <name type="common">Wild soybean</name>
    <dbReference type="NCBI Taxonomy" id="3848"/>
    <lineage>
        <taxon>Eukaryota</taxon>
        <taxon>Viridiplantae</taxon>
        <taxon>Streptophyta</taxon>
        <taxon>Embryophyta</taxon>
        <taxon>Tracheophyta</taxon>
        <taxon>Spermatophyta</taxon>
        <taxon>Magnoliopsida</taxon>
        <taxon>eudicotyledons</taxon>
        <taxon>Gunneridae</taxon>
        <taxon>Pentapetalae</taxon>
        <taxon>rosids</taxon>
        <taxon>fabids</taxon>
        <taxon>Fabales</taxon>
        <taxon>Fabaceae</taxon>
        <taxon>Papilionoideae</taxon>
        <taxon>50 kb inversion clade</taxon>
        <taxon>NPAAA clade</taxon>
        <taxon>indigoferoid/millettioid clade</taxon>
        <taxon>Phaseoleae</taxon>
        <taxon>Glycine</taxon>
        <taxon>Glycine subgen. Soja</taxon>
    </lineage>
</organism>
<dbReference type="PANTHER" id="PTHR11439">
    <property type="entry name" value="GAG-POL-RELATED RETROTRANSPOSON"/>
    <property type="match status" value="1"/>
</dbReference>
<evidence type="ECO:0000256" key="1">
    <source>
        <dbReference type="SAM" id="MobiDB-lite"/>
    </source>
</evidence>
<dbReference type="Proteomes" id="UP000289340">
    <property type="component" value="Chromosome 20"/>
</dbReference>
<proteinExistence type="predicted"/>
<evidence type="ECO:0000313" key="3">
    <source>
        <dbReference type="Proteomes" id="UP000289340"/>
    </source>
</evidence>
<keyword evidence="3" id="KW-1185">Reference proteome</keyword>
<protein>
    <submittedName>
        <fullName evidence="2">Retrovirus-related Pol polyprotein from transposon TNT 1-94</fullName>
    </submittedName>
</protein>
<gene>
    <name evidence="2" type="ORF">D0Y65_053363</name>
</gene>
<dbReference type="PANTHER" id="PTHR11439:SF467">
    <property type="entry name" value="INTEGRASE CATALYTIC DOMAIN-CONTAINING PROTEIN"/>
    <property type="match status" value="1"/>
</dbReference>
<sequence length="330" mass="37567">MSNRTSELDTTLKPKTLRLRFMSLFFTYMVLDLPIPTRYGNLTSSSAYHQDHCFVSFHVPVSPHLYDIRSTTGYVFTLVGGHVCWKSIIQSLVAMSTTKTKYIVVAEASKEAVWLARLVKELGIEQGGVQLQCDSQSVINLAKNQVYHAKTKHIDVRFHKIRELMTSSQILLRQVHTPKNATDMLTKDLLAQQGLLKALHESKPNNTEALDWEELQERVAVTVRLCLADEVFYHVMELKWGGMEEIGESIYVEIIDEQTISEAETRQNAVRSLQDDGLYVNGKQEHGSTQNKGFGGRQRKKSKSREYKKTMEAAMRKRFTLNGEIVGIQV</sequence>
<name>A0A445F1Q9_GLYSO</name>